<protein>
    <recommendedName>
        <fullName evidence="11">Autophagy-related protein</fullName>
    </recommendedName>
</protein>
<proteinExistence type="inferred from homology"/>
<evidence type="ECO:0000256" key="2">
    <source>
        <dbReference type="ARBA" id="ARBA00004245"/>
    </source>
</evidence>
<dbReference type="Pfam" id="PF02991">
    <property type="entry name" value="ATG8"/>
    <property type="match status" value="1"/>
</dbReference>
<accession>A0AAV8SC87</accession>
<keyword evidence="9" id="KW-0963">Cytoplasm</keyword>
<comment type="caution">
    <text evidence="13">The sequence shown here is derived from an EMBL/GenBank/DDBJ whole genome shotgun (WGS) entry which is preliminary data.</text>
</comment>
<evidence type="ECO:0000313" key="14">
    <source>
        <dbReference type="Proteomes" id="UP001159364"/>
    </source>
</evidence>
<name>A0AAV8SC87_9ROSI</name>
<comment type="function">
    <text evidence="1">Ubiquitin-like modifier involved in autophagosomes formation. May mediate the delivery of the autophagosomes to the vacuole via the microtubule cytoskeleton.</text>
</comment>
<evidence type="ECO:0000256" key="9">
    <source>
        <dbReference type="ARBA" id="ARBA00023212"/>
    </source>
</evidence>
<dbReference type="AlphaFoldDB" id="A0AAV8SC87"/>
<dbReference type="InterPro" id="IPR029071">
    <property type="entry name" value="Ubiquitin-like_domsf"/>
</dbReference>
<sequence length="154" mass="18392">MTFSFFESCGSTKRNRLEHQRLNDLVYVTVEKAERSDIPNIDKKKYLVPANLTIGQFVYVIRKRIKLSAEKAIFYLIYFDPSKVKILFFLIPFFLLLHVNNIILNTKHELCNIYVKFNYFFSKKNFGRSMHNYSNHSNITATMKFYISKYKFGR</sequence>
<keyword evidence="10" id="KW-0449">Lipoprotein</keyword>
<evidence type="ECO:0000256" key="3">
    <source>
        <dbReference type="ARBA" id="ARBA00004370"/>
    </source>
</evidence>
<gene>
    <name evidence="13" type="ORF">K2173_013220</name>
</gene>
<keyword evidence="7" id="KW-0813">Transport</keyword>
<evidence type="ECO:0000256" key="12">
    <source>
        <dbReference type="SAM" id="Phobius"/>
    </source>
</evidence>
<dbReference type="GO" id="GO:0006914">
    <property type="term" value="P:autophagy"/>
    <property type="evidence" value="ECO:0007669"/>
    <property type="project" value="UniProtKB-KW"/>
</dbReference>
<keyword evidence="7" id="KW-0653">Protein transport</keyword>
<keyword evidence="11" id="KW-0072">Autophagy</keyword>
<dbReference type="Proteomes" id="UP001159364">
    <property type="component" value="Linkage Group LG11"/>
</dbReference>
<keyword evidence="6" id="KW-0833">Ubl conjugation pathway</keyword>
<evidence type="ECO:0000256" key="8">
    <source>
        <dbReference type="ARBA" id="ARBA00023136"/>
    </source>
</evidence>
<dbReference type="GO" id="GO:0005874">
    <property type="term" value="C:microtubule"/>
    <property type="evidence" value="ECO:0007669"/>
    <property type="project" value="UniProtKB-KW"/>
</dbReference>
<keyword evidence="8 12" id="KW-0472">Membrane</keyword>
<dbReference type="InterPro" id="IPR004241">
    <property type="entry name" value="Atg8-like"/>
</dbReference>
<dbReference type="Gene3D" id="3.10.20.90">
    <property type="entry name" value="Phosphatidylinositol 3-kinase Catalytic Subunit, Chain A, domain 1"/>
    <property type="match status" value="1"/>
</dbReference>
<evidence type="ECO:0000313" key="13">
    <source>
        <dbReference type="EMBL" id="KAJ8749817.1"/>
    </source>
</evidence>
<keyword evidence="9" id="KW-0206">Cytoskeleton</keyword>
<evidence type="ECO:0000256" key="10">
    <source>
        <dbReference type="ARBA" id="ARBA00023288"/>
    </source>
</evidence>
<evidence type="ECO:0000256" key="4">
    <source>
        <dbReference type="ARBA" id="ARBA00007293"/>
    </source>
</evidence>
<evidence type="ECO:0000256" key="6">
    <source>
        <dbReference type="ARBA" id="ARBA00022786"/>
    </source>
</evidence>
<dbReference type="SUPFAM" id="SSF54236">
    <property type="entry name" value="Ubiquitin-like"/>
    <property type="match status" value="1"/>
</dbReference>
<dbReference type="EMBL" id="JAIWQS010000011">
    <property type="protein sequence ID" value="KAJ8749817.1"/>
    <property type="molecule type" value="Genomic_DNA"/>
</dbReference>
<reference evidence="13 14" key="1">
    <citation type="submission" date="2021-09" db="EMBL/GenBank/DDBJ databases">
        <title>Genomic insights and catalytic innovation underlie evolution of tropane alkaloids biosynthesis.</title>
        <authorList>
            <person name="Wang Y.-J."/>
            <person name="Tian T."/>
            <person name="Huang J.-P."/>
            <person name="Huang S.-X."/>
        </authorList>
    </citation>
    <scope>NUCLEOTIDE SEQUENCE [LARGE SCALE GENOMIC DNA]</scope>
    <source>
        <strain evidence="13">KIB-2018</strain>
        <tissue evidence="13">Leaf</tissue>
    </source>
</reference>
<evidence type="ECO:0000256" key="1">
    <source>
        <dbReference type="ARBA" id="ARBA00003307"/>
    </source>
</evidence>
<evidence type="ECO:0000256" key="7">
    <source>
        <dbReference type="ARBA" id="ARBA00022927"/>
    </source>
</evidence>
<comment type="subcellular location">
    <subcellularLocation>
        <location evidence="2">Cytoplasm</location>
        <location evidence="2">Cytoskeleton</location>
    </subcellularLocation>
    <subcellularLocation>
        <location evidence="3">Membrane</location>
    </subcellularLocation>
</comment>
<comment type="similarity">
    <text evidence="4 11">Belongs to the ATG8 family.</text>
</comment>
<dbReference type="GO" id="GO:0016020">
    <property type="term" value="C:membrane"/>
    <property type="evidence" value="ECO:0007669"/>
    <property type="project" value="UniProtKB-SubCell"/>
</dbReference>
<dbReference type="GO" id="GO:0005776">
    <property type="term" value="C:autophagosome"/>
    <property type="evidence" value="ECO:0007669"/>
    <property type="project" value="UniProtKB-ARBA"/>
</dbReference>
<evidence type="ECO:0000256" key="11">
    <source>
        <dbReference type="RuleBase" id="RU004384"/>
    </source>
</evidence>
<keyword evidence="5" id="KW-0493">Microtubule</keyword>
<dbReference type="PANTHER" id="PTHR10969">
    <property type="entry name" value="MICROTUBULE-ASSOCIATED PROTEINS 1A/1B LIGHT CHAIN 3-RELATED"/>
    <property type="match status" value="1"/>
</dbReference>
<evidence type="ECO:0000256" key="5">
    <source>
        <dbReference type="ARBA" id="ARBA00022701"/>
    </source>
</evidence>
<dbReference type="GO" id="GO:0015031">
    <property type="term" value="P:protein transport"/>
    <property type="evidence" value="ECO:0007669"/>
    <property type="project" value="UniProtKB-KW"/>
</dbReference>
<keyword evidence="14" id="KW-1185">Reference proteome</keyword>
<keyword evidence="12" id="KW-1133">Transmembrane helix</keyword>
<organism evidence="13 14">
    <name type="scientific">Erythroxylum novogranatense</name>
    <dbReference type="NCBI Taxonomy" id="1862640"/>
    <lineage>
        <taxon>Eukaryota</taxon>
        <taxon>Viridiplantae</taxon>
        <taxon>Streptophyta</taxon>
        <taxon>Embryophyta</taxon>
        <taxon>Tracheophyta</taxon>
        <taxon>Spermatophyta</taxon>
        <taxon>Magnoliopsida</taxon>
        <taxon>eudicotyledons</taxon>
        <taxon>Gunneridae</taxon>
        <taxon>Pentapetalae</taxon>
        <taxon>rosids</taxon>
        <taxon>fabids</taxon>
        <taxon>Malpighiales</taxon>
        <taxon>Erythroxylaceae</taxon>
        <taxon>Erythroxylum</taxon>
    </lineage>
</organism>
<feature type="transmembrane region" description="Helical" evidence="12">
    <location>
        <begin position="86"/>
        <end position="104"/>
    </location>
</feature>
<keyword evidence="12" id="KW-0812">Transmembrane</keyword>